<dbReference type="Proteomes" id="UP000683360">
    <property type="component" value="Unassembled WGS sequence"/>
</dbReference>
<evidence type="ECO:0000256" key="6">
    <source>
        <dbReference type="SAM" id="Phobius"/>
    </source>
</evidence>
<evidence type="ECO:0000313" key="9">
    <source>
        <dbReference type="Proteomes" id="UP000683360"/>
    </source>
</evidence>
<feature type="compositionally biased region" description="Basic residues" evidence="5">
    <location>
        <begin position="791"/>
        <end position="804"/>
    </location>
</feature>
<feature type="compositionally biased region" description="Basic residues" evidence="5">
    <location>
        <begin position="768"/>
        <end position="784"/>
    </location>
</feature>
<dbReference type="Pfam" id="PF23727">
    <property type="entry name" value="Beta-prop_FAM234A_B"/>
    <property type="match status" value="1"/>
</dbReference>
<evidence type="ECO:0000259" key="7">
    <source>
        <dbReference type="Pfam" id="PF23727"/>
    </source>
</evidence>
<feature type="transmembrane region" description="Helical" evidence="6">
    <location>
        <begin position="144"/>
        <end position="165"/>
    </location>
</feature>
<keyword evidence="4 6" id="KW-0472">Membrane</keyword>
<evidence type="ECO:0000256" key="2">
    <source>
        <dbReference type="ARBA" id="ARBA00022692"/>
    </source>
</evidence>
<evidence type="ECO:0000256" key="3">
    <source>
        <dbReference type="ARBA" id="ARBA00022989"/>
    </source>
</evidence>
<feature type="region of interest" description="Disordered" evidence="5">
    <location>
        <begin position="57"/>
        <end position="87"/>
    </location>
</feature>
<organism evidence="8 9">
    <name type="scientific">Mytilus edulis</name>
    <name type="common">Blue mussel</name>
    <dbReference type="NCBI Taxonomy" id="6550"/>
    <lineage>
        <taxon>Eukaryota</taxon>
        <taxon>Metazoa</taxon>
        <taxon>Spiralia</taxon>
        <taxon>Lophotrochozoa</taxon>
        <taxon>Mollusca</taxon>
        <taxon>Bivalvia</taxon>
        <taxon>Autobranchia</taxon>
        <taxon>Pteriomorphia</taxon>
        <taxon>Mytilida</taxon>
        <taxon>Mytiloidea</taxon>
        <taxon>Mytilidae</taxon>
        <taxon>Mytilinae</taxon>
        <taxon>Mytilus</taxon>
    </lineage>
</organism>
<dbReference type="EMBL" id="CAJPWZ010002010">
    <property type="protein sequence ID" value="CAG2228864.1"/>
    <property type="molecule type" value="Genomic_DNA"/>
</dbReference>
<feature type="region of interest" description="Disordered" evidence="5">
    <location>
        <begin position="698"/>
        <end position="741"/>
    </location>
</feature>
<proteinExistence type="predicted"/>
<dbReference type="InterPro" id="IPR045232">
    <property type="entry name" value="FAM234"/>
</dbReference>
<evidence type="ECO:0000256" key="1">
    <source>
        <dbReference type="ARBA" id="ARBA00004167"/>
    </source>
</evidence>
<comment type="caution">
    <text evidence="8">The sequence shown here is derived from an EMBL/GenBank/DDBJ whole genome shotgun (WGS) entry which is preliminary data.</text>
</comment>
<dbReference type="OrthoDB" id="567787at2759"/>
<gene>
    <name evidence="8" type="ORF">MEDL_41808</name>
</gene>
<dbReference type="GO" id="GO:0016020">
    <property type="term" value="C:membrane"/>
    <property type="evidence" value="ECO:0007669"/>
    <property type="project" value="UniProtKB-SubCell"/>
</dbReference>
<reference evidence="8" key="1">
    <citation type="submission" date="2021-03" db="EMBL/GenBank/DDBJ databases">
        <authorList>
            <person name="Bekaert M."/>
        </authorList>
    </citation>
    <scope>NUCLEOTIDE SEQUENCE</scope>
</reference>
<protein>
    <recommendedName>
        <fullName evidence="7">FAM234A/B beta-propeller domain-containing protein</fullName>
    </recommendedName>
</protein>
<name>A0A8S3TIK4_MYTED</name>
<evidence type="ECO:0000313" key="8">
    <source>
        <dbReference type="EMBL" id="CAG2228864.1"/>
    </source>
</evidence>
<comment type="subcellular location">
    <subcellularLocation>
        <location evidence="1">Membrane</location>
        <topology evidence="1">Single-pass membrane protein</topology>
    </subcellularLocation>
</comment>
<dbReference type="SUPFAM" id="SSF69318">
    <property type="entry name" value="Integrin alpha N-terminal domain"/>
    <property type="match status" value="1"/>
</dbReference>
<dbReference type="InterPro" id="IPR055409">
    <property type="entry name" value="Beta-prop_FAM234A_B"/>
</dbReference>
<dbReference type="InterPro" id="IPR015943">
    <property type="entry name" value="WD40/YVTN_repeat-like_dom_sf"/>
</dbReference>
<keyword evidence="2 6" id="KW-0812">Transmembrane</keyword>
<dbReference type="InterPro" id="IPR028994">
    <property type="entry name" value="Integrin_alpha_N"/>
</dbReference>
<accession>A0A8S3TIK4</accession>
<evidence type="ECO:0000256" key="4">
    <source>
        <dbReference type="ARBA" id="ARBA00023136"/>
    </source>
</evidence>
<feature type="region of interest" description="Disordered" evidence="5">
    <location>
        <begin position="766"/>
        <end position="812"/>
    </location>
</feature>
<dbReference type="PANTHER" id="PTHR21419:SF36">
    <property type="entry name" value="PROTEIN FAM234A-LIKE"/>
    <property type="match status" value="1"/>
</dbReference>
<feature type="domain" description="FAM234A/B beta-propeller" evidence="7">
    <location>
        <begin position="217"/>
        <end position="548"/>
    </location>
</feature>
<keyword evidence="3 6" id="KW-1133">Transmembrane helix</keyword>
<sequence length="986" mass="112340">MNLETEVLFKRGAKSRNGYTQTNGSLLVPVESHIDRKLLVSTDFTLDGNLPLATEHHSHRNLRNSSDSQCNGRFRASSGGTGNETDDEYYTDEEDEVFINGGIHIDKFSSKPLMYPRNRPKLKKYAKYHCDNCTCRNRKNIKPVICCFCLMASIGCMITLLVFYFNDTNYIKSENLNTKTSKTDSLGYNLVGCNNIKVEDVWIVGLPKLNTESSFRLVDVNSDGILDVIFGFGTGADGYFVSDIVCDIYFGVKAPCFGGMMALDGLTGKELWRHYSIHELFGINCNEDLNNDGILDCTGGGRAGAFDAVSGKDGTLLWTFDKQEAKNEIMNLYTSQVVKDLDGDGIRDILAIHGGDPLQDPGSKFRLSGRIVFFSGKTGKVLQWVGVPDDKESYYSPQVYQLIDGLEIVLFGTGGETHGGSLWYISLDNLYKGEIDKAQKIYSDEFKGVMTPPVLLDLTGDGVEDIVMAMFNSSVLAIDGMSFKVIWNYTHPMSESYNTPAPGYYNEDNIPDFMIKYANGPGFPLYYFSDTTILDGKTGLPLINPAIRDSVGAQASPLSISVEGFGNDIFLYWMSDCLNFEGKGGTFEFVKGTNVHEQSRSDFCRLRYKTQGYSKIYAISKNTPSPGTSVYYSIDRKEVEHSKWVNTTQEALNFIKKHPEHQKDYEYYKLNSEQDKQEIVIDRFKDINRLKNEGKKEYVYQPPLQTDDKDVSRKTSPNQGFQYKYDSFNDPGDFSDYEEDGDVLGNRYPSFSEIYDDLYKHNSELDKKHKNNKNSYHPHMRRNSKTYSKDKKTHYKRGRRRRHVGPHDNEGLQRLLSTGTLAPTTLHINHPDYNNSIELIFGTYWFFPADTHVVLPEDKECISKKLSQEKQRFSPLTCQFDDLKRGKCEYYGMDHDAYEHVITQECLKKSGRGHEDHEDRTYESQTTYNPYNVHMGQMTVYRLRLTCSCANLTENQVCSRILPFDKQQWYAYMGNKGDSHWKPRDI</sequence>
<keyword evidence="9" id="KW-1185">Reference proteome</keyword>
<dbReference type="PANTHER" id="PTHR21419">
    <property type="match status" value="1"/>
</dbReference>
<dbReference type="Gene3D" id="2.130.10.10">
    <property type="entry name" value="YVTN repeat-like/Quinoprotein amine dehydrogenase"/>
    <property type="match status" value="1"/>
</dbReference>
<dbReference type="AlphaFoldDB" id="A0A8S3TIK4"/>
<evidence type="ECO:0000256" key="5">
    <source>
        <dbReference type="SAM" id="MobiDB-lite"/>
    </source>
</evidence>